<proteinExistence type="predicted"/>
<accession>A0ABT4D179</accession>
<name>A0ABT4D179_9CLOT</name>
<dbReference type="RefSeq" id="WP_268041180.1">
    <property type="nucleotide sequence ID" value="NZ_JAPQER010000004.1"/>
</dbReference>
<reference evidence="1" key="1">
    <citation type="submission" date="2022-12" db="EMBL/GenBank/DDBJ databases">
        <authorList>
            <person name="Wang J."/>
        </authorList>
    </citation>
    <scope>NUCLEOTIDE SEQUENCE</scope>
    <source>
        <strain evidence="1">HY-45-18</strain>
    </source>
</reference>
<comment type="caution">
    <text evidence="1">The sequence shown here is derived from an EMBL/GenBank/DDBJ whole genome shotgun (WGS) entry which is preliminary data.</text>
</comment>
<dbReference type="Proteomes" id="UP001078443">
    <property type="component" value="Unassembled WGS sequence"/>
</dbReference>
<protein>
    <submittedName>
        <fullName evidence="1">Metal-binding protein</fullName>
    </submittedName>
</protein>
<gene>
    <name evidence="1" type="ORF">OW763_10940</name>
</gene>
<evidence type="ECO:0000313" key="2">
    <source>
        <dbReference type="Proteomes" id="UP001078443"/>
    </source>
</evidence>
<sequence length="80" mass="9065">MTLYDIMKYIESEYDIINSTPCEVCGSSYITEDLQIALIGDVPYDICTCVCPKCGNEKFFQFCAPFIDDESLKAAKKIMQ</sequence>
<evidence type="ECO:0000313" key="1">
    <source>
        <dbReference type="EMBL" id="MCY6484857.1"/>
    </source>
</evidence>
<organism evidence="1 2">
    <name type="scientific">Clostridium aestuarii</name>
    <dbReference type="NCBI Taxonomy" id="338193"/>
    <lineage>
        <taxon>Bacteria</taxon>
        <taxon>Bacillati</taxon>
        <taxon>Bacillota</taxon>
        <taxon>Clostridia</taxon>
        <taxon>Eubacteriales</taxon>
        <taxon>Clostridiaceae</taxon>
        <taxon>Clostridium</taxon>
    </lineage>
</organism>
<keyword evidence="2" id="KW-1185">Reference proteome</keyword>
<dbReference type="EMBL" id="JAPQER010000004">
    <property type="protein sequence ID" value="MCY6484857.1"/>
    <property type="molecule type" value="Genomic_DNA"/>
</dbReference>